<gene>
    <name evidence="1" type="ORF">B4915_01050</name>
</gene>
<organism evidence="1 2">
    <name type="scientific">Leucobacter massiliensis</name>
    <dbReference type="NCBI Taxonomy" id="1686285"/>
    <lineage>
        <taxon>Bacteria</taxon>
        <taxon>Bacillati</taxon>
        <taxon>Actinomycetota</taxon>
        <taxon>Actinomycetes</taxon>
        <taxon>Micrococcales</taxon>
        <taxon>Microbacteriaceae</taxon>
        <taxon>Leucobacter</taxon>
    </lineage>
</organism>
<evidence type="ECO:0000313" key="2">
    <source>
        <dbReference type="Proteomes" id="UP000238650"/>
    </source>
</evidence>
<dbReference type="CDD" id="cd09022">
    <property type="entry name" value="Aldose_epim_Ec_YihR"/>
    <property type="match status" value="1"/>
</dbReference>
<dbReference type="Gene3D" id="2.70.98.10">
    <property type="match status" value="1"/>
</dbReference>
<sequence>MKGRSGEPRSGEQWSIAYGEQRAVIAGVGASLRGYRAGGRDLVVPFGADELRPAFRGVTVAPWPNRVVDGSFTWNGERLQLPLTEPSRGHALHGCTPWLRFAGERQGPHAVVLRAVIEPQAGYPWRIAVETRYALGPLGLTQEVVGTNLSPEAAPYGVCPHPYLVAGAGGVDDWTLRLPASRVLLVDEHRLVPESLAEVSVDPERFDFREPRRIGEARIDHAFTQLERGEDGRARAELRAPDGGGVAMSWGPECAWLQIHTADLADSGAHGHRAGLAVEPMSCGPDAFNHGTERNLVELAPGEAHRAEWRIEALDAS</sequence>
<protein>
    <recommendedName>
        <fullName evidence="3">Galactose mutarotase</fullName>
    </recommendedName>
</protein>
<dbReference type="EMBL" id="MWZD01000012">
    <property type="protein sequence ID" value="PRI12301.1"/>
    <property type="molecule type" value="Genomic_DNA"/>
</dbReference>
<dbReference type="InterPro" id="IPR011013">
    <property type="entry name" value="Gal_mutarotase_sf_dom"/>
</dbReference>
<dbReference type="InterPro" id="IPR014718">
    <property type="entry name" value="GH-type_carb-bd"/>
</dbReference>
<name>A0A2S9QRT5_9MICO</name>
<dbReference type="Proteomes" id="UP000238650">
    <property type="component" value="Unassembled WGS sequence"/>
</dbReference>
<dbReference type="GO" id="GO:0030246">
    <property type="term" value="F:carbohydrate binding"/>
    <property type="evidence" value="ECO:0007669"/>
    <property type="project" value="InterPro"/>
</dbReference>
<keyword evidence="2" id="KW-1185">Reference proteome</keyword>
<dbReference type="InterPro" id="IPR008183">
    <property type="entry name" value="Aldose_1/G6P_1-epimerase"/>
</dbReference>
<dbReference type="RefSeq" id="WP_181158413.1">
    <property type="nucleotide sequence ID" value="NZ_MWZD01000012.1"/>
</dbReference>
<dbReference type="PANTHER" id="PTHR10091">
    <property type="entry name" value="ALDOSE-1-EPIMERASE"/>
    <property type="match status" value="1"/>
</dbReference>
<dbReference type="AlphaFoldDB" id="A0A2S9QRT5"/>
<proteinExistence type="predicted"/>
<dbReference type="InterPro" id="IPR037480">
    <property type="entry name" value="YihR-like"/>
</dbReference>
<evidence type="ECO:0008006" key="3">
    <source>
        <dbReference type="Google" id="ProtNLM"/>
    </source>
</evidence>
<evidence type="ECO:0000313" key="1">
    <source>
        <dbReference type="EMBL" id="PRI12301.1"/>
    </source>
</evidence>
<reference evidence="1 2" key="1">
    <citation type="journal article" date="2017" name="New Microbes New Infect">
        <title>Genome sequence of 'Leucobacter massiliensis' sp. nov. isolated from human pharynx after travel to the 2014 Hajj.</title>
        <authorList>
            <person name="Leangapichart T."/>
            <person name="Gautret P."/>
            <person name="Nguyen T.T."/>
            <person name="Armstrong N."/>
            <person name="Rolain J.M."/>
        </authorList>
    </citation>
    <scope>NUCLEOTIDE SEQUENCE [LARGE SCALE GENOMIC DNA]</scope>
    <source>
        <strain evidence="1 2">122RC15</strain>
    </source>
</reference>
<dbReference type="GO" id="GO:0033499">
    <property type="term" value="P:galactose catabolic process via UDP-galactose, Leloir pathway"/>
    <property type="evidence" value="ECO:0007669"/>
    <property type="project" value="TreeGrafter"/>
</dbReference>
<dbReference type="GO" id="GO:0006006">
    <property type="term" value="P:glucose metabolic process"/>
    <property type="evidence" value="ECO:0007669"/>
    <property type="project" value="TreeGrafter"/>
</dbReference>
<dbReference type="GO" id="GO:0004034">
    <property type="term" value="F:aldose 1-epimerase activity"/>
    <property type="evidence" value="ECO:0007669"/>
    <property type="project" value="TreeGrafter"/>
</dbReference>
<comment type="caution">
    <text evidence="1">The sequence shown here is derived from an EMBL/GenBank/DDBJ whole genome shotgun (WGS) entry which is preliminary data.</text>
</comment>
<dbReference type="PANTHER" id="PTHR10091:SF0">
    <property type="entry name" value="GALACTOSE MUTAROTASE"/>
    <property type="match status" value="1"/>
</dbReference>
<dbReference type="SUPFAM" id="SSF74650">
    <property type="entry name" value="Galactose mutarotase-like"/>
    <property type="match status" value="1"/>
</dbReference>
<accession>A0A2S9QRT5</accession>
<dbReference type="Pfam" id="PF01263">
    <property type="entry name" value="Aldose_epim"/>
    <property type="match status" value="1"/>
</dbReference>